<protein>
    <submittedName>
        <fullName evidence="1">Uncharacterized protein</fullName>
    </submittedName>
</protein>
<reference evidence="1 2" key="1">
    <citation type="submission" date="2013-07" db="EMBL/GenBank/DDBJ databases">
        <title>Comparative Genomic and Metabolomic Analysis of Twelve Strains of Pseudoalteromonas luteoviolacea.</title>
        <authorList>
            <person name="Vynne N.G."/>
            <person name="Mansson M."/>
            <person name="Gram L."/>
        </authorList>
    </citation>
    <scope>NUCLEOTIDE SEQUENCE [LARGE SCALE GENOMIC DNA]</scope>
    <source>
        <strain evidence="1 2">S4060-1</strain>
    </source>
</reference>
<evidence type="ECO:0000313" key="2">
    <source>
        <dbReference type="Proteomes" id="UP000076661"/>
    </source>
</evidence>
<dbReference type="EMBL" id="AUXX01000045">
    <property type="protein sequence ID" value="KZN61533.1"/>
    <property type="molecule type" value="Genomic_DNA"/>
</dbReference>
<dbReference type="PATRIC" id="fig|1365257.3.peg.4422"/>
<evidence type="ECO:0000313" key="1">
    <source>
        <dbReference type="EMBL" id="KZN61533.1"/>
    </source>
</evidence>
<name>A0A167JQZ5_9GAMM</name>
<sequence length="53" mass="5843">MEFKNMKLKKKNLKKLSTKNLYAVVGGTGGSNDTEEPPQLKAALFKLPVSFDS</sequence>
<dbReference type="RefSeq" id="WP_155734469.1">
    <property type="nucleotide sequence ID" value="NZ_AUXX01000045.1"/>
</dbReference>
<accession>A0A167JQZ5</accession>
<dbReference type="Proteomes" id="UP000076661">
    <property type="component" value="Unassembled WGS sequence"/>
</dbReference>
<gene>
    <name evidence="1" type="ORF">N478_05520</name>
</gene>
<organism evidence="1 2">
    <name type="scientific">Pseudoalteromonas luteoviolacea S4060-1</name>
    <dbReference type="NCBI Taxonomy" id="1365257"/>
    <lineage>
        <taxon>Bacteria</taxon>
        <taxon>Pseudomonadati</taxon>
        <taxon>Pseudomonadota</taxon>
        <taxon>Gammaproteobacteria</taxon>
        <taxon>Alteromonadales</taxon>
        <taxon>Pseudoalteromonadaceae</taxon>
        <taxon>Pseudoalteromonas</taxon>
    </lineage>
</organism>
<comment type="caution">
    <text evidence="1">The sequence shown here is derived from an EMBL/GenBank/DDBJ whole genome shotgun (WGS) entry which is preliminary data.</text>
</comment>
<dbReference type="AlphaFoldDB" id="A0A167JQZ5"/>
<proteinExistence type="predicted"/>